<dbReference type="EMBL" id="JBHSZQ010000014">
    <property type="protein sequence ID" value="MFC7126072.1"/>
    <property type="molecule type" value="Genomic_DNA"/>
</dbReference>
<proteinExistence type="predicted"/>
<comment type="caution">
    <text evidence="3">The sequence shown here is derived from an EMBL/GenBank/DDBJ whole genome shotgun (WGS) entry which is preliminary data.</text>
</comment>
<name>A0ABD5X7S5_9EURY</name>
<evidence type="ECO:0000313" key="3">
    <source>
        <dbReference type="EMBL" id="MFC7126072.1"/>
    </source>
</evidence>
<protein>
    <recommendedName>
        <fullName evidence="2">DUF7964 domain-containing protein</fullName>
    </recommendedName>
</protein>
<feature type="region of interest" description="Disordered" evidence="1">
    <location>
        <begin position="1"/>
        <end position="21"/>
    </location>
</feature>
<dbReference type="RefSeq" id="WP_267638990.1">
    <property type="nucleotide sequence ID" value="NZ_JAODIY010000047.1"/>
</dbReference>
<feature type="compositionally biased region" description="Polar residues" evidence="1">
    <location>
        <begin position="7"/>
        <end position="18"/>
    </location>
</feature>
<dbReference type="AlphaFoldDB" id="A0ABD5X7S5"/>
<gene>
    <name evidence="3" type="ORF">ACFQJ7_08485</name>
</gene>
<evidence type="ECO:0000259" key="2">
    <source>
        <dbReference type="Pfam" id="PF25912"/>
    </source>
</evidence>
<dbReference type="Pfam" id="PF25912">
    <property type="entry name" value="DUF7964"/>
    <property type="match status" value="1"/>
</dbReference>
<feature type="domain" description="DUF7964" evidence="2">
    <location>
        <begin position="13"/>
        <end position="102"/>
    </location>
</feature>
<sequence>MAENSDSDTTPSFLSSLPDQPITDDIVKQIGESDHPKIHGAMGFPGSTPGTIEAFLLNMEEKTHVLVFDPSEERWCVYESFDNTKMDHQEMIDHANEIANEWFAESLSDRITAAEETED</sequence>
<dbReference type="InterPro" id="IPR058270">
    <property type="entry name" value="DUF7964"/>
</dbReference>
<evidence type="ECO:0000313" key="4">
    <source>
        <dbReference type="Proteomes" id="UP001596414"/>
    </source>
</evidence>
<organism evidence="3 4">
    <name type="scientific">Halovenus rubra</name>
    <dbReference type="NCBI Taxonomy" id="869890"/>
    <lineage>
        <taxon>Archaea</taxon>
        <taxon>Methanobacteriati</taxon>
        <taxon>Methanobacteriota</taxon>
        <taxon>Stenosarchaea group</taxon>
        <taxon>Halobacteria</taxon>
        <taxon>Halobacteriales</taxon>
        <taxon>Haloarculaceae</taxon>
        <taxon>Halovenus</taxon>
    </lineage>
</organism>
<reference evidence="3 4" key="1">
    <citation type="journal article" date="2014" name="Int. J. Syst. Evol. Microbiol.">
        <title>Complete genome sequence of Corynebacterium casei LMG S-19264T (=DSM 44701T), isolated from a smear-ripened cheese.</title>
        <authorList>
            <consortium name="US DOE Joint Genome Institute (JGI-PGF)"/>
            <person name="Walter F."/>
            <person name="Albersmeier A."/>
            <person name="Kalinowski J."/>
            <person name="Ruckert C."/>
        </authorList>
    </citation>
    <scope>NUCLEOTIDE SEQUENCE [LARGE SCALE GENOMIC DNA]</scope>
    <source>
        <strain evidence="3 4">CGMCC 4.7215</strain>
    </source>
</reference>
<accession>A0ABD5X7S5</accession>
<evidence type="ECO:0000256" key="1">
    <source>
        <dbReference type="SAM" id="MobiDB-lite"/>
    </source>
</evidence>
<dbReference type="Proteomes" id="UP001596414">
    <property type="component" value="Unassembled WGS sequence"/>
</dbReference>